<evidence type="ECO:0000256" key="1">
    <source>
        <dbReference type="ARBA" id="ARBA00011043"/>
    </source>
</evidence>
<dbReference type="NCBIfam" id="TIGR00231">
    <property type="entry name" value="small_GTP"/>
    <property type="match status" value="1"/>
</dbReference>
<dbReference type="NCBIfam" id="NF003661">
    <property type="entry name" value="PRK05291.1-3"/>
    <property type="match status" value="1"/>
</dbReference>
<dbReference type="InterPro" id="IPR027417">
    <property type="entry name" value="P-loop_NTPase"/>
</dbReference>
<comment type="caution">
    <text evidence="10">The sequence shown here is derived from an EMBL/GenBank/DDBJ whole genome shotgun (WGS) entry which is preliminary data.</text>
</comment>
<keyword evidence="11" id="KW-1185">Reference proteome</keyword>
<keyword evidence="7" id="KW-0460">Magnesium</keyword>
<dbReference type="AlphaFoldDB" id="A0A1Y2L4D6"/>
<dbReference type="InterPro" id="IPR018948">
    <property type="entry name" value="GTP-bd_TrmE_N"/>
</dbReference>
<dbReference type="CDD" id="cd14858">
    <property type="entry name" value="TrmE_N"/>
    <property type="match status" value="1"/>
</dbReference>
<gene>
    <name evidence="7" type="primary">mnmE</name>
    <name evidence="7" type="synonym">trmE</name>
    <name evidence="10" type="ORF">TMES_00885</name>
</gene>
<dbReference type="SUPFAM" id="SSF116878">
    <property type="entry name" value="TrmE connector domain"/>
    <property type="match status" value="1"/>
</dbReference>
<dbReference type="PANTHER" id="PTHR42714:SF2">
    <property type="entry name" value="TRNA MODIFICATION GTPASE GTPBP3, MITOCHONDRIAL"/>
    <property type="match status" value="1"/>
</dbReference>
<dbReference type="GO" id="GO:0046872">
    <property type="term" value="F:metal ion binding"/>
    <property type="evidence" value="ECO:0007669"/>
    <property type="project" value="UniProtKB-KW"/>
</dbReference>
<dbReference type="Proteomes" id="UP000193391">
    <property type="component" value="Unassembled WGS sequence"/>
</dbReference>
<dbReference type="OrthoDB" id="9805918at2"/>
<dbReference type="NCBIfam" id="TIGR00450">
    <property type="entry name" value="mnmE_trmE_thdF"/>
    <property type="match status" value="1"/>
</dbReference>
<feature type="binding site" evidence="7">
    <location>
        <position position="471"/>
    </location>
    <ligand>
        <name>(6S)-5-formyl-5,6,7,8-tetrahydrofolate</name>
        <dbReference type="ChEBI" id="CHEBI:57457"/>
    </ligand>
</feature>
<dbReference type="GO" id="GO:0003924">
    <property type="term" value="F:GTPase activity"/>
    <property type="evidence" value="ECO:0007669"/>
    <property type="project" value="UniProtKB-UniRule"/>
</dbReference>
<protein>
    <recommendedName>
        <fullName evidence="7">tRNA modification GTPase MnmE</fullName>
        <ecNumber evidence="7">3.6.-.-</ecNumber>
    </recommendedName>
</protein>
<organism evidence="10 11">
    <name type="scientific">Thalassospira mesophila</name>
    <dbReference type="NCBI Taxonomy" id="1293891"/>
    <lineage>
        <taxon>Bacteria</taxon>
        <taxon>Pseudomonadati</taxon>
        <taxon>Pseudomonadota</taxon>
        <taxon>Alphaproteobacteria</taxon>
        <taxon>Rhodospirillales</taxon>
        <taxon>Thalassospiraceae</taxon>
        <taxon>Thalassospira</taxon>
    </lineage>
</organism>
<feature type="binding site" evidence="7">
    <location>
        <begin position="235"/>
        <end position="240"/>
    </location>
    <ligand>
        <name>GTP</name>
        <dbReference type="ChEBI" id="CHEBI:37565"/>
    </ligand>
</feature>
<dbReference type="InterPro" id="IPR031168">
    <property type="entry name" value="G_TrmE"/>
</dbReference>
<dbReference type="Pfam" id="PF12631">
    <property type="entry name" value="MnmE_helical"/>
    <property type="match status" value="1"/>
</dbReference>
<feature type="binding site" evidence="7">
    <location>
        <position position="256"/>
    </location>
    <ligand>
        <name>K(+)</name>
        <dbReference type="ChEBI" id="CHEBI:29103"/>
    </ligand>
</feature>
<sequence>MVLHARTDTIDTIFALSSGAGRAGVAVIRLSGSQSLPVLCALLGRDTPPRARVAVYAPIADPQSGERLDDAIALYFAGPASFTGEDVVELHVHGGRAVIEGVLDCLARQPGLRLAEPGEYSRRAFQNGKMDLTEAEGIADLIDAETAAQRRQAVRQMAGELGQLYEDWRLRLMRALAHIEADIDFPDEDLPDGIVAVLRSDLQRIANEIAGHLADNRRGERLREGFQIVILGAPNAGKSSLLNRLARRDAAIVSDIAGTTRDAIEIHLDLGGFPVTMVDTAGLRETGDAIETEGVRRATERAENADLRLVVIDRADWPRIDGEAARLIDRNTVILINKADQVDDGITASPSHDQSAGLVWSGVDAAGAVLELPVLAISAMTGAGMESLLQLLESRVKEGLDFAGPVPLTRMRHRRALEQALSHLHRGLGTDIAELAAEDIRLAVREIGKITGRVDVEDLLDIIFGDFCIGK</sequence>
<feature type="binding site" evidence="7">
    <location>
        <position position="89"/>
    </location>
    <ligand>
        <name>(6S)-5-formyl-5,6,7,8-tetrahydrofolate</name>
        <dbReference type="ChEBI" id="CHEBI:57457"/>
    </ligand>
</feature>
<feature type="domain" description="TrmE-type G" evidence="9">
    <location>
        <begin position="225"/>
        <end position="397"/>
    </location>
</feature>
<feature type="binding site" evidence="7">
    <location>
        <begin position="254"/>
        <end position="260"/>
    </location>
    <ligand>
        <name>GTP</name>
        <dbReference type="ChEBI" id="CHEBI:37565"/>
    </ligand>
</feature>
<dbReference type="Gene3D" id="3.30.1360.120">
    <property type="entry name" value="Probable tRNA modification gtpase trme, domain 1"/>
    <property type="match status" value="1"/>
</dbReference>
<keyword evidence="7" id="KW-0479">Metal-binding</keyword>
<comment type="function">
    <text evidence="7">Exhibits a very high intrinsic GTPase hydrolysis rate. Involved in the addition of a carboxymethylaminomethyl (cmnm) group at the wobble position (U34) of certain tRNAs, forming tRNA-cmnm(5)s(2)U34.</text>
</comment>
<comment type="subcellular location">
    <subcellularLocation>
        <location evidence="7">Cytoplasm</location>
    </subcellularLocation>
</comment>
<keyword evidence="6 7" id="KW-0342">GTP-binding</keyword>
<keyword evidence="5 7" id="KW-0630">Potassium</keyword>
<evidence type="ECO:0000313" key="10">
    <source>
        <dbReference type="EMBL" id="OSQ40400.1"/>
    </source>
</evidence>
<keyword evidence="3 7" id="KW-0547">Nucleotide-binding</keyword>
<dbReference type="GO" id="GO:0030488">
    <property type="term" value="P:tRNA methylation"/>
    <property type="evidence" value="ECO:0007669"/>
    <property type="project" value="TreeGrafter"/>
</dbReference>
<proteinExistence type="inferred from homology"/>
<dbReference type="InterPro" id="IPR006073">
    <property type="entry name" value="GTP-bd"/>
</dbReference>
<comment type="cofactor">
    <cofactor evidence="7">
        <name>K(+)</name>
        <dbReference type="ChEBI" id="CHEBI:29103"/>
    </cofactor>
    <text evidence="7">Binds 1 potassium ion per subunit.</text>
</comment>
<dbReference type="SUPFAM" id="SSF52540">
    <property type="entry name" value="P-loop containing nucleoside triphosphate hydrolases"/>
    <property type="match status" value="1"/>
</dbReference>
<evidence type="ECO:0000256" key="5">
    <source>
        <dbReference type="ARBA" id="ARBA00022958"/>
    </source>
</evidence>
<reference evidence="10 11" key="1">
    <citation type="submission" date="2014-03" db="EMBL/GenBank/DDBJ databases">
        <title>The draft genome sequence of Thalassospira mesophila JCM 18969.</title>
        <authorList>
            <person name="Lai Q."/>
            <person name="Shao Z."/>
        </authorList>
    </citation>
    <scope>NUCLEOTIDE SEQUENCE [LARGE SCALE GENOMIC DNA]</scope>
    <source>
        <strain evidence="10 11">JCM 18969</strain>
    </source>
</reference>
<feature type="binding site" evidence="7">
    <location>
        <position position="254"/>
    </location>
    <ligand>
        <name>K(+)</name>
        <dbReference type="ChEBI" id="CHEBI:29103"/>
    </ligand>
</feature>
<dbReference type="Pfam" id="PF10396">
    <property type="entry name" value="TrmE_N"/>
    <property type="match status" value="1"/>
</dbReference>
<evidence type="ECO:0000256" key="8">
    <source>
        <dbReference type="RuleBase" id="RU003313"/>
    </source>
</evidence>
<feature type="binding site" evidence="7">
    <location>
        <position position="259"/>
    </location>
    <ligand>
        <name>K(+)</name>
        <dbReference type="ChEBI" id="CHEBI:29103"/>
    </ligand>
</feature>
<dbReference type="FunFam" id="3.30.1360.120:FF:000007">
    <property type="entry name" value="tRNA modification GTPase GTPBP3, mitochondrial"/>
    <property type="match status" value="1"/>
</dbReference>
<dbReference type="Pfam" id="PF01926">
    <property type="entry name" value="MMR_HSR1"/>
    <property type="match status" value="1"/>
</dbReference>
<name>A0A1Y2L4D6_9PROT</name>
<dbReference type="GO" id="GO:0005525">
    <property type="term" value="F:GTP binding"/>
    <property type="evidence" value="ECO:0007669"/>
    <property type="project" value="UniProtKB-UniRule"/>
</dbReference>
<dbReference type="Gene3D" id="1.20.120.430">
    <property type="entry name" value="tRNA modification GTPase MnmE domain 2"/>
    <property type="match status" value="1"/>
</dbReference>
<feature type="binding site" evidence="7">
    <location>
        <position position="235"/>
    </location>
    <ligand>
        <name>K(+)</name>
        <dbReference type="ChEBI" id="CHEBI:29103"/>
    </ligand>
</feature>
<dbReference type="PROSITE" id="PS51709">
    <property type="entry name" value="G_TRME"/>
    <property type="match status" value="1"/>
</dbReference>
<evidence type="ECO:0000313" key="11">
    <source>
        <dbReference type="Proteomes" id="UP000193391"/>
    </source>
</evidence>
<dbReference type="EMBL" id="JFKA01000001">
    <property type="protein sequence ID" value="OSQ40400.1"/>
    <property type="molecule type" value="Genomic_DNA"/>
</dbReference>
<dbReference type="InterPro" id="IPR027266">
    <property type="entry name" value="TrmE/GcvT-like"/>
</dbReference>
<dbReference type="GO" id="GO:0005737">
    <property type="term" value="C:cytoplasm"/>
    <property type="evidence" value="ECO:0007669"/>
    <property type="project" value="UniProtKB-SubCell"/>
</dbReference>
<comment type="similarity">
    <text evidence="1 7 8">Belongs to the TRAFAC class TrmE-Era-EngA-EngB-Septin-like GTPase superfamily. TrmE GTPase family.</text>
</comment>
<dbReference type="HAMAP" id="MF_00379">
    <property type="entry name" value="GTPase_MnmE"/>
    <property type="match status" value="1"/>
</dbReference>
<dbReference type="STRING" id="1293891.TMES_00885"/>
<dbReference type="EC" id="3.6.-.-" evidence="7"/>
<evidence type="ECO:0000256" key="2">
    <source>
        <dbReference type="ARBA" id="ARBA00022694"/>
    </source>
</evidence>
<comment type="subunit">
    <text evidence="7">Homodimer. Heterotetramer of two MnmE and two MnmG subunits.</text>
</comment>
<keyword evidence="2 7" id="KW-0819">tRNA processing</keyword>
<dbReference type="CDD" id="cd04164">
    <property type="entry name" value="trmE"/>
    <property type="match status" value="1"/>
</dbReference>
<dbReference type="InterPro" id="IPR027368">
    <property type="entry name" value="MnmE_dom2"/>
</dbReference>
<feature type="binding site" evidence="7">
    <location>
        <position position="129"/>
    </location>
    <ligand>
        <name>(6S)-5-formyl-5,6,7,8-tetrahydrofolate</name>
        <dbReference type="ChEBI" id="CHEBI:57457"/>
    </ligand>
</feature>
<dbReference type="Gene3D" id="3.40.50.300">
    <property type="entry name" value="P-loop containing nucleotide triphosphate hydrolases"/>
    <property type="match status" value="1"/>
</dbReference>
<feature type="binding site" evidence="7">
    <location>
        <begin position="337"/>
        <end position="340"/>
    </location>
    <ligand>
        <name>GTP</name>
        <dbReference type="ChEBI" id="CHEBI:37565"/>
    </ligand>
</feature>
<comment type="caution">
    <text evidence="7">Lacks conserved residue(s) required for the propagation of feature annotation.</text>
</comment>
<evidence type="ECO:0000256" key="6">
    <source>
        <dbReference type="ARBA" id="ARBA00023134"/>
    </source>
</evidence>
<keyword evidence="4 7" id="KW-0378">Hydrolase</keyword>
<dbReference type="InterPro" id="IPR005225">
    <property type="entry name" value="Small_GTP-bd"/>
</dbReference>
<accession>A0A1Y2L4D6</accession>
<evidence type="ECO:0000259" key="9">
    <source>
        <dbReference type="PROSITE" id="PS51709"/>
    </source>
</evidence>
<feature type="binding site" evidence="7">
    <location>
        <position position="260"/>
    </location>
    <ligand>
        <name>Mg(2+)</name>
        <dbReference type="ChEBI" id="CHEBI:18420"/>
    </ligand>
</feature>
<keyword evidence="7" id="KW-0963">Cytoplasm</keyword>
<dbReference type="GO" id="GO:0002098">
    <property type="term" value="P:tRNA wobble uridine modification"/>
    <property type="evidence" value="ECO:0007669"/>
    <property type="project" value="TreeGrafter"/>
</dbReference>
<dbReference type="PANTHER" id="PTHR42714">
    <property type="entry name" value="TRNA MODIFICATION GTPASE GTPBP3"/>
    <property type="match status" value="1"/>
</dbReference>
<dbReference type="InterPro" id="IPR004520">
    <property type="entry name" value="GTPase_MnmE"/>
</dbReference>
<feature type="binding site" evidence="7">
    <location>
        <position position="29"/>
    </location>
    <ligand>
        <name>(6S)-5-formyl-5,6,7,8-tetrahydrofolate</name>
        <dbReference type="ChEBI" id="CHEBI:57457"/>
    </ligand>
</feature>
<dbReference type="InterPro" id="IPR025867">
    <property type="entry name" value="MnmE_helical"/>
</dbReference>
<feature type="binding site" evidence="7">
    <location>
        <position position="239"/>
    </location>
    <ligand>
        <name>Mg(2+)</name>
        <dbReference type="ChEBI" id="CHEBI:18420"/>
    </ligand>
</feature>
<feature type="binding site" evidence="7">
    <location>
        <begin position="279"/>
        <end position="282"/>
    </location>
    <ligand>
        <name>GTP</name>
        <dbReference type="ChEBI" id="CHEBI:37565"/>
    </ligand>
</feature>
<evidence type="ECO:0000256" key="7">
    <source>
        <dbReference type="HAMAP-Rule" id="MF_00379"/>
    </source>
</evidence>
<evidence type="ECO:0000256" key="3">
    <source>
        <dbReference type="ARBA" id="ARBA00022741"/>
    </source>
</evidence>
<evidence type="ECO:0000256" key="4">
    <source>
        <dbReference type="ARBA" id="ARBA00022801"/>
    </source>
</evidence>